<comment type="caution">
    <text evidence="5">The sequence shown here is derived from an EMBL/GenBank/DDBJ whole genome shotgun (WGS) entry which is preliminary data.</text>
</comment>
<dbReference type="GO" id="GO:0008146">
    <property type="term" value="F:sulfotransferase activity"/>
    <property type="evidence" value="ECO:0007669"/>
    <property type="project" value="InterPro"/>
</dbReference>
<evidence type="ECO:0000256" key="1">
    <source>
        <dbReference type="ARBA" id="ARBA00005771"/>
    </source>
</evidence>
<dbReference type="OrthoDB" id="205623at2759"/>
<reference evidence="5" key="1">
    <citation type="submission" date="2020-07" db="EMBL/GenBank/DDBJ databases">
        <title>Ethylene signaling mediates host invasion by parasitic plants.</title>
        <authorList>
            <person name="Yoshida S."/>
        </authorList>
    </citation>
    <scope>NUCLEOTIDE SEQUENCE</scope>
    <source>
        <strain evidence="5">Okayama</strain>
    </source>
</reference>
<keyword evidence="2 3" id="KW-0808">Transferase</keyword>
<dbReference type="EMBL" id="BMAC01000128">
    <property type="protein sequence ID" value="GFP86638.1"/>
    <property type="molecule type" value="Genomic_DNA"/>
</dbReference>
<sequence length="323" mass="37691">MSTIPTLSHSLNPTNVEKLLKELPKACFWETRDLSQYDGFWFPSPFMKPIITFRSTFHARDDDVILASTMKTGTTWLKALSLCIMQKTHPTDDSHEHDDILTLGNPHFHVPTIEAMVYSDKDSQIDIYDPTTPRLLHTHLPYTVLPDSVKHSPCKIVYIARNPKDTLISSWHFFNSILRPNQDPLPLEKALDCFCSGVYQYGPFFDHVVEFWRESQKRPRKILFVKYEDMKSDPKGQVSKIAEFLGRPFADEEEVEDVLWRCSLKRLKNLEVNKSECHFSHIPNKTFFRKGDVGDWRNYLTNEMEEQINQISRIKLEPIGLFL</sequence>
<dbReference type="AlphaFoldDB" id="A0A830BNU4"/>
<comment type="similarity">
    <text evidence="1 3">Belongs to the sulfotransferase 1 family.</text>
</comment>
<accession>A0A830BNU4</accession>
<evidence type="ECO:0000256" key="2">
    <source>
        <dbReference type="ARBA" id="ARBA00022679"/>
    </source>
</evidence>
<dbReference type="EC" id="2.8.2.-" evidence="3"/>
<evidence type="ECO:0000259" key="4">
    <source>
        <dbReference type="Pfam" id="PF00685"/>
    </source>
</evidence>
<evidence type="ECO:0000313" key="6">
    <source>
        <dbReference type="Proteomes" id="UP000653305"/>
    </source>
</evidence>
<evidence type="ECO:0000256" key="3">
    <source>
        <dbReference type="RuleBase" id="RU361155"/>
    </source>
</evidence>
<protein>
    <recommendedName>
        <fullName evidence="3">Sulfotransferase</fullName>
        <ecNumber evidence="3">2.8.2.-</ecNumber>
    </recommendedName>
</protein>
<dbReference type="Pfam" id="PF00685">
    <property type="entry name" value="Sulfotransfer_1"/>
    <property type="match status" value="1"/>
</dbReference>
<evidence type="ECO:0000313" key="5">
    <source>
        <dbReference type="EMBL" id="GFP86638.1"/>
    </source>
</evidence>
<dbReference type="InterPro" id="IPR027417">
    <property type="entry name" value="P-loop_NTPase"/>
</dbReference>
<feature type="domain" description="Sulfotransferase" evidence="4">
    <location>
        <begin position="61"/>
        <end position="316"/>
    </location>
</feature>
<keyword evidence="6" id="KW-1185">Reference proteome</keyword>
<dbReference type="PANTHER" id="PTHR11783">
    <property type="entry name" value="SULFOTRANSFERASE SULT"/>
    <property type="match status" value="1"/>
</dbReference>
<proteinExistence type="inferred from homology"/>
<dbReference type="Gene3D" id="3.40.50.300">
    <property type="entry name" value="P-loop containing nucleotide triphosphate hydrolases"/>
    <property type="match status" value="1"/>
</dbReference>
<dbReference type="Proteomes" id="UP000653305">
    <property type="component" value="Unassembled WGS sequence"/>
</dbReference>
<dbReference type="InterPro" id="IPR000863">
    <property type="entry name" value="Sulfotransferase_dom"/>
</dbReference>
<gene>
    <name evidence="5" type="ORF">PHJA_000807600</name>
</gene>
<name>A0A830BNU4_9LAMI</name>
<dbReference type="SUPFAM" id="SSF52540">
    <property type="entry name" value="P-loop containing nucleoside triphosphate hydrolases"/>
    <property type="match status" value="1"/>
</dbReference>
<organism evidence="5 6">
    <name type="scientific">Phtheirospermum japonicum</name>
    <dbReference type="NCBI Taxonomy" id="374723"/>
    <lineage>
        <taxon>Eukaryota</taxon>
        <taxon>Viridiplantae</taxon>
        <taxon>Streptophyta</taxon>
        <taxon>Embryophyta</taxon>
        <taxon>Tracheophyta</taxon>
        <taxon>Spermatophyta</taxon>
        <taxon>Magnoliopsida</taxon>
        <taxon>eudicotyledons</taxon>
        <taxon>Gunneridae</taxon>
        <taxon>Pentapetalae</taxon>
        <taxon>asterids</taxon>
        <taxon>lamiids</taxon>
        <taxon>Lamiales</taxon>
        <taxon>Orobanchaceae</taxon>
        <taxon>Orobanchaceae incertae sedis</taxon>
        <taxon>Phtheirospermum</taxon>
    </lineage>
</organism>